<feature type="compositionally biased region" description="Pro residues" evidence="1">
    <location>
        <begin position="203"/>
        <end position="218"/>
    </location>
</feature>
<dbReference type="AlphaFoldDB" id="A0A9P6BVE0"/>
<feature type="compositionally biased region" description="Polar residues" evidence="1">
    <location>
        <begin position="188"/>
        <end position="198"/>
    </location>
</feature>
<organism evidence="2 3">
    <name type="scientific">Macrolepiota fuliginosa MF-IS2</name>
    <dbReference type="NCBI Taxonomy" id="1400762"/>
    <lineage>
        <taxon>Eukaryota</taxon>
        <taxon>Fungi</taxon>
        <taxon>Dikarya</taxon>
        <taxon>Basidiomycota</taxon>
        <taxon>Agaricomycotina</taxon>
        <taxon>Agaricomycetes</taxon>
        <taxon>Agaricomycetidae</taxon>
        <taxon>Agaricales</taxon>
        <taxon>Agaricineae</taxon>
        <taxon>Agaricaceae</taxon>
        <taxon>Macrolepiota</taxon>
    </lineage>
</organism>
<evidence type="ECO:0000313" key="2">
    <source>
        <dbReference type="EMBL" id="KAF9439418.1"/>
    </source>
</evidence>
<feature type="region of interest" description="Disordered" evidence="1">
    <location>
        <begin position="1"/>
        <end position="37"/>
    </location>
</feature>
<feature type="region of interest" description="Disordered" evidence="1">
    <location>
        <begin position="179"/>
        <end position="245"/>
    </location>
</feature>
<protein>
    <submittedName>
        <fullName evidence="2">Uncharacterized protein</fullName>
    </submittedName>
</protein>
<sequence>MEKHSHGRPPLYAIQDHSQQDNPPPPAAPIEMDNDNKDDSEIEELSLVEELTNTIATFGQWFKSNNIVDNVHPGLVENIRQIAMMFSLIPAPHCYPIPLPCSQLHQADAPSYNHLHIDNIPAPPPCTQPHHDDKDIPMEPIAPTHAFSKAALQTPAPSLEVSTPPPSLAAAATLPAAAASSSPASPQGHASYTGTVAKNLNPAAPPFVCGPPHAPAVQPPTQAQQPVSSKQALEAAILHDERPLS</sequence>
<evidence type="ECO:0000256" key="1">
    <source>
        <dbReference type="SAM" id="MobiDB-lite"/>
    </source>
</evidence>
<keyword evidence="3" id="KW-1185">Reference proteome</keyword>
<dbReference type="EMBL" id="MU154375">
    <property type="protein sequence ID" value="KAF9439418.1"/>
    <property type="molecule type" value="Genomic_DNA"/>
</dbReference>
<comment type="caution">
    <text evidence="2">The sequence shown here is derived from an EMBL/GenBank/DDBJ whole genome shotgun (WGS) entry which is preliminary data.</text>
</comment>
<evidence type="ECO:0000313" key="3">
    <source>
        <dbReference type="Proteomes" id="UP000807342"/>
    </source>
</evidence>
<reference evidence="2" key="1">
    <citation type="submission" date="2020-11" db="EMBL/GenBank/DDBJ databases">
        <authorList>
            <consortium name="DOE Joint Genome Institute"/>
            <person name="Ahrendt S."/>
            <person name="Riley R."/>
            <person name="Andreopoulos W."/>
            <person name="Labutti K."/>
            <person name="Pangilinan J."/>
            <person name="Ruiz-Duenas F.J."/>
            <person name="Barrasa J.M."/>
            <person name="Sanchez-Garcia M."/>
            <person name="Camarero S."/>
            <person name="Miyauchi S."/>
            <person name="Serrano A."/>
            <person name="Linde D."/>
            <person name="Babiker R."/>
            <person name="Drula E."/>
            <person name="Ayuso-Fernandez I."/>
            <person name="Pacheco R."/>
            <person name="Padilla G."/>
            <person name="Ferreira P."/>
            <person name="Barriuso J."/>
            <person name="Kellner H."/>
            <person name="Castanera R."/>
            <person name="Alfaro M."/>
            <person name="Ramirez L."/>
            <person name="Pisabarro A.G."/>
            <person name="Kuo A."/>
            <person name="Tritt A."/>
            <person name="Lipzen A."/>
            <person name="He G."/>
            <person name="Yan M."/>
            <person name="Ng V."/>
            <person name="Cullen D."/>
            <person name="Martin F."/>
            <person name="Rosso M.-N."/>
            <person name="Henrissat B."/>
            <person name="Hibbett D."/>
            <person name="Martinez A.T."/>
            <person name="Grigoriev I.V."/>
        </authorList>
    </citation>
    <scope>NUCLEOTIDE SEQUENCE</scope>
    <source>
        <strain evidence="2">MF-IS2</strain>
    </source>
</reference>
<accession>A0A9P6BVE0</accession>
<gene>
    <name evidence="2" type="ORF">P691DRAFT_769845</name>
</gene>
<name>A0A9P6BVE0_9AGAR</name>
<proteinExistence type="predicted"/>
<dbReference type="Proteomes" id="UP000807342">
    <property type="component" value="Unassembled WGS sequence"/>
</dbReference>